<proteinExistence type="predicted"/>
<dbReference type="RefSeq" id="WP_099517639.1">
    <property type="nucleotide sequence ID" value="NZ_CP016808.1"/>
</dbReference>
<protein>
    <submittedName>
        <fullName evidence="1">Uncharacterized protein</fullName>
    </submittedName>
</protein>
<reference evidence="1" key="1">
    <citation type="submission" date="2016-08" db="EMBL/GenBank/DDBJ databases">
        <title>Complete Genome Seqeunce of Paenibacillus sp. BIHB 4019 from tea rhizoplane.</title>
        <authorList>
            <person name="Thakur R."/>
            <person name="Swarnkar M.K."/>
            <person name="Gulati A."/>
        </authorList>
    </citation>
    <scope>NUCLEOTIDE SEQUENCE [LARGE SCALE GENOMIC DNA]</scope>
    <source>
        <strain evidence="1">BIHB4019</strain>
    </source>
</reference>
<name>A0A1B2DF04_9BACL</name>
<accession>A0A1B2DF04</accession>
<evidence type="ECO:0000313" key="1">
    <source>
        <dbReference type="EMBL" id="ANY66269.1"/>
    </source>
</evidence>
<organism evidence="1">
    <name type="scientific">Paenibacillus sp. BIHB 4019</name>
    <dbReference type="NCBI Taxonomy" id="1870819"/>
    <lineage>
        <taxon>Bacteria</taxon>
        <taxon>Bacillati</taxon>
        <taxon>Bacillota</taxon>
        <taxon>Bacilli</taxon>
        <taxon>Bacillales</taxon>
        <taxon>Paenibacillaceae</taxon>
        <taxon>Paenibacillus</taxon>
    </lineage>
</organism>
<dbReference type="AlphaFoldDB" id="A0A1B2DF04"/>
<sequence length="162" mass="19023">MYLESAKLKINNIHWDNIGTTLTDEDSKLGYEFLRRLALFFKEEQLKPLPPAFTNIAKLLGDVEDEIEISMYCSSEAVEFLNKNLYIQRIFEYYLQLAKYADKSPVVHKHLNIYELLIKVFERGGSFSIKPLALDITNVAHFPLNEWYTRFLEKEPIDIKDL</sequence>
<gene>
    <name evidence="1" type="ORF">BBD42_07155</name>
</gene>
<dbReference type="EMBL" id="CP016808">
    <property type="protein sequence ID" value="ANY66269.1"/>
    <property type="molecule type" value="Genomic_DNA"/>
</dbReference>